<dbReference type="PROSITE" id="PS51352">
    <property type="entry name" value="THIOREDOXIN_2"/>
    <property type="match status" value="1"/>
</dbReference>
<dbReference type="OrthoDB" id="1606415at2759"/>
<dbReference type="PANTHER" id="PTHR18929:SF246">
    <property type="entry name" value="PROTEIN DISULFIDE ISOMERASE-LIKE 1-4"/>
    <property type="match status" value="1"/>
</dbReference>
<dbReference type="InterPro" id="IPR013766">
    <property type="entry name" value="Thioredoxin_domain"/>
</dbReference>
<evidence type="ECO:0000313" key="4">
    <source>
        <dbReference type="Proteomes" id="UP000504621"/>
    </source>
</evidence>
<keyword evidence="4" id="KW-1185">Reference proteome</keyword>
<sequence>MSTTRFILLLIPLAIFWLTWLSHPSSLLENLFHGDLQQVVAAFSPKAATHEEIIDFTDFTKDLHVSKPPIVHDEKDVVVLTGKNFSSFIAENKYVMVLFYATWCGWSRKMAPEFEAAATLLKGDQVAFAKVDATGESELTVKYEVSEYPTVLLLAGRVCKPYYSKRTRNEIVSWVRSSIGVLNVIANDDAKPILVTTFTEERARLIFQTSLKQLWLFDTKSGSKEVKSAFEEASKALGQELLFVYAEISDDDIERRLAAHFESIGDTPRIIARSRHGNKYVFNGDITASTIKSFGEDFLDDKLPYASNLIPEQTLRLNTPSHVSDPIPFPHIT</sequence>
<protein>
    <submittedName>
        <fullName evidence="5">Protein disulfide isomerase-like 1-4</fullName>
    </submittedName>
</protein>
<evidence type="ECO:0000256" key="1">
    <source>
        <dbReference type="ARBA" id="ARBA00006347"/>
    </source>
</evidence>
<dbReference type="GO" id="GO:0003756">
    <property type="term" value="F:protein disulfide isomerase activity"/>
    <property type="evidence" value="ECO:0007669"/>
    <property type="project" value="TreeGrafter"/>
</dbReference>
<dbReference type="Proteomes" id="UP000504621">
    <property type="component" value="Unplaced"/>
</dbReference>
<dbReference type="InterPro" id="IPR036249">
    <property type="entry name" value="Thioredoxin-like_sf"/>
</dbReference>
<dbReference type="SUPFAM" id="SSF52833">
    <property type="entry name" value="Thioredoxin-like"/>
    <property type="match status" value="2"/>
</dbReference>
<evidence type="ECO:0000256" key="2">
    <source>
        <dbReference type="SAM" id="SignalP"/>
    </source>
</evidence>
<dbReference type="GO" id="GO:0034976">
    <property type="term" value="P:response to endoplasmic reticulum stress"/>
    <property type="evidence" value="ECO:0007669"/>
    <property type="project" value="TreeGrafter"/>
</dbReference>
<accession>A0A6J1BBP5</accession>
<name>A0A6J1BBP5_9ROSI</name>
<dbReference type="PANTHER" id="PTHR18929">
    <property type="entry name" value="PROTEIN DISULFIDE ISOMERASE"/>
    <property type="match status" value="1"/>
</dbReference>
<feature type="chain" id="PRO_5026886335" evidence="2">
    <location>
        <begin position="22"/>
        <end position="333"/>
    </location>
</feature>
<dbReference type="Gene3D" id="3.40.30.10">
    <property type="entry name" value="Glutaredoxin"/>
    <property type="match status" value="2"/>
</dbReference>
<dbReference type="CDD" id="cd02961">
    <property type="entry name" value="PDI_a_family"/>
    <property type="match status" value="1"/>
</dbReference>
<evidence type="ECO:0000313" key="5">
    <source>
        <dbReference type="RefSeq" id="XP_021295839.1"/>
    </source>
</evidence>
<dbReference type="AlphaFoldDB" id="A0A6J1BBP5"/>
<proteinExistence type="inferred from homology"/>
<organism evidence="4 5">
    <name type="scientific">Herrania umbratica</name>
    <dbReference type="NCBI Taxonomy" id="108875"/>
    <lineage>
        <taxon>Eukaryota</taxon>
        <taxon>Viridiplantae</taxon>
        <taxon>Streptophyta</taxon>
        <taxon>Embryophyta</taxon>
        <taxon>Tracheophyta</taxon>
        <taxon>Spermatophyta</taxon>
        <taxon>Magnoliopsida</taxon>
        <taxon>eudicotyledons</taxon>
        <taxon>Gunneridae</taxon>
        <taxon>Pentapetalae</taxon>
        <taxon>rosids</taxon>
        <taxon>malvids</taxon>
        <taxon>Malvales</taxon>
        <taxon>Malvaceae</taxon>
        <taxon>Byttnerioideae</taxon>
        <taxon>Herrania</taxon>
    </lineage>
</organism>
<gene>
    <name evidence="5" type="primary">LOC110425287</name>
</gene>
<dbReference type="GeneID" id="110425287"/>
<dbReference type="GO" id="GO:0006457">
    <property type="term" value="P:protein folding"/>
    <property type="evidence" value="ECO:0007669"/>
    <property type="project" value="TreeGrafter"/>
</dbReference>
<dbReference type="GO" id="GO:0005783">
    <property type="term" value="C:endoplasmic reticulum"/>
    <property type="evidence" value="ECO:0007669"/>
    <property type="project" value="TreeGrafter"/>
</dbReference>
<feature type="domain" description="Thioredoxin" evidence="3">
    <location>
        <begin position="47"/>
        <end position="180"/>
    </location>
</feature>
<feature type="signal peptide" evidence="2">
    <location>
        <begin position="1"/>
        <end position="21"/>
    </location>
</feature>
<dbReference type="Pfam" id="PF00085">
    <property type="entry name" value="Thioredoxin"/>
    <property type="match status" value="1"/>
</dbReference>
<keyword evidence="2" id="KW-0732">Signal</keyword>
<reference evidence="5" key="1">
    <citation type="submission" date="2025-08" db="UniProtKB">
        <authorList>
            <consortium name="RefSeq"/>
        </authorList>
    </citation>
    <scope>IDENTIFICATION</scope>
    <source>
        <tissue evidence="5">Leaf</tissue>
    </source>
</reference>
<dbReference type="RefSeq" id="XP_021295839.1">
    <property type="nucleotide sequence ID" value="XM_021440164.1"/>
</dbReference>
<evidence type="ECO:0000259" key="3">
    <source>
        <dbReference type="PROSITE" id="PS51352"/>
    </source>
</evidence>
<comment type="similarity">
    <text evidence="1">Belongs to the protein disulfide isomerase family.</text>
</comment>